<reference evidence="1" key="1">
    <citation type="submission" date="2020-11" db="EMBL/GenBank/DDBJ databases">
        <authorList>
            <consortium name="DOE Joint Genome Institute"/>
            <person name="Ahrendt S."/>
            <person name="Riley R."/>
            <person name="Andreopoulos W."/>
            <person name="Labutti K."/>
            <person name="Pangilinan J."/>
            <person name="Ruiz-Duenas F.J."/>
            <person name="Barrasa J.M."/>
            <person name="Sanchez-Garcia M."/>
            <person name="Camarero S."/>
            <person name="Miyauchi S."/>
            <person name="Serrano A."/>
            <person name="Linde D."/>
            <person name="Babiker R."/>
            <person name="Drula E."/>
            <person name="Ayuso-Fernandez I."/>
            <person name="Pacheco R."/>
            <person name="Padilla G."/>
            <person name="Ferreira P."/>
            <person name="Barriuso J."/>
            <person name="Kellner H."/>
            <person name="Castanera R."/>
            <person name="Alfaro M."/>
            <person name="Ramirez L."/>
            <person name="Pisabarro A.G."/>
            <person name="Kuo A."/>
            <person name="Tritt A."/>
            <person name="Lipzen A."/>
            <person name="He G."/>
            <person name="Yan M."/>
            <person name="Ng V."/>
            <person name="Cullen D."/>
            <person name="Martin F."/>
            <person name="Rosso M.-N."/>
            <person name="Henrissat B."/>
            <person name="Hibbett D."/>
            <person name="Martinez A.T."/>
            <person name="Grigoriev I.V."/>
        </authorList>
    </citation>
    <scope>NUCLEOTIDE SEQUENCE</scope>
    <source>
        <strain evidence="1">AH 40177</strain>
    </source>
</reference>
<evidence type="ECO:0000313" key="1">
    <source>
        <dbReference type="EMBL" id="KAF9062526.1"/>
    </source>
</evidence>
<comment type="caution">
    <text evidence="1">The sequence shown here is derived from an EMBL/GenBank/DDBJ whole genome shotgun (WGS) entry which is preliminary data.</text>
</comment>
<organism evidence="1 2">
    <name type="scientific">Rhodocollybia butyracea</name>
    <dbReference type="NCBI Taxonomy" id="206335"/>
    <lineage>
        <taxon>Eukaryota</taxon>
        <taxon>Fungi</taxon>
        <taxon>Dikarya</taxon>
        <taxon>Basidiomycota</taxon>
        <taxon>Agaricomycotina</taxon>
        <taxon>Agaricomycetes</taxon>
        <taxon>Agaricomycetidae</taxon>
        <taxon>Agaricales</taxon>
        <taxon>Marasmiineae</taxon>
        <taxon>Omphalotaceae</taxon>
        <taxon>Rhodocollybia</taxon>
    </lineage>
</organism>
<name>A0A9P5PCE5_9AGAR</name>
<evidence type="ECO:0000313" key="2">
    <source>
        <dbReference type="Proteomes" id="UP000772434"/>
    </source>
</evidence>
<keyword evidence="2" id="KW-1185">Reference proteome</keyword>
<feature type="non-terminal residue" evidence="1">
    <location>
        <position position="153"/>
    </location>
</feature>
<sequence length="153" mass="17239">SVSKLPFVEESKVFETMFSLPVGEGNASEGSINENPTHLEQLAKKDWDTLSQDPADQVPDFNLNKWVSVLELVTKYDMTNICKGAIDRIAVFNDPPRKVKIACQQQIPSYFIPSLVELIARSKPLTVEEVMNLGIECAMKVISLFMIARYAWM</sequence>
<accession>A0A9P5PCE5</accession>
<protein>
    <submittedName>
        <fullName evidence="1">Uncharacterized protein</fullName>
    </submittedName>
</protein>
<dbReference type="OrthoDB" id="3199068at2759"/>
<proteinExistence type="predicted"/>
<dbReference type="AlphaFoldDB" id="A0A9P5PCE5"/>
<gene>
    <name evidence="1" type="ORF">BDP27DRAFT_1233488</name>
</gene>
<dbReference type="Proteomes" id="UP000772434">
    <property type="component" value="Unassembled WGS sequence"/>
</dbReference>
<dbReference type="EMBL" id="JADNRY010000169">
    <property type="protein sequence ID" value="KAF9062526.1"/>
    <property type="molecule type" value="Genomic_DNA"/>
</dbReference>